<evidence type="ECO:0000259" key="4">
    <source>
        <dbReference type="PROSITE" id="PS50102"/>
    </source>
</evidence>
<keyword evidence="1" id="KW-0677">Repeat</keyword>
<gene>
    <name evidence="5" type="ORF">TRFO_39556</name>
</gene>
<dbReference type="RefSeq" id="XP_068347399.1">
    <property type="nucleotide sequence ID" value="XM_068512720.1"/>
</dbReference>
<dbReference type="InterPro" id="IPR035979">
    <property type="entry name" value="RBD_domain_sf"/>
</dbReference>
<dbReference type="Pfam" id="PF00076">
    <property type="entry name" value="RRM_1"/>
    <property type="match status" value="1"/>
</dbReference>
<evidence type="ECO:0000256" key="1">
    <source>
        <dbReference type="ARBA" id="ARBA00022737"/>
    </source>
</evidence>
<keyword evidence="2 3" id="KW-0694">RNA-binding</keyword>
<dbReference type="AlphaFoldDB" id="A0A1J4J4I7"/>
<dbReference type="SUPFAM" id="SSF54928">
    <property type="entry name" value="RNA-binding domain, RBD"/>
    <property type="match status" value="2"/>
</dbReference>
<dbReference type="GeneID" id="94847424"/>
<sequence>MQEDKHQYFYLIETKNKDNIDPDKLKQFVRSILGKVSYTSTDYASYYFVKFTNPVISSVFNSFFEANSISDFKLYTVPDSDAPAAYQLYLTNLPKEYSSTEIVNIIQELFAVEFSHEDKMEGVLTVIFIIDESLNKNIINSFLPFVKFANGITINVTTDPLEVPIITVSNLPYNFRMKEFSIFKCPHQYVQCKFQQVAQDGQEKSPKTAYLSYASNQEANEAVEFFNFAQIDSNEISAVHFFDKKVTNLEQWEICVRHISPESRAFDVWQRFKIYGKLLKTEIIHKANTSLYATVQFYDQETARKAIDDIKNQESSLTIDFTFDLFVTIYNINPSLKAEEIASSFSNVSRVDIIKSKRGTLCSAVVTFLTTQSALNCLNSDHTHKNVRWIFRKGKNDSNMKEEIKRLFKNYSEENAIKIRNLPAKFTLDQLIELCSQYGVIRYLSISDIAIVSFEQKQNALSAISSLNNCDIGQNRLSVEEI</sequence>
<dbReference type="InterPro" id="IPR000504">
    <property type="entry name" value="RRM_dom"/>
</dbReference>
<accession>A0A1J4J4I7</accession>
<dbReference type="Gene3D" id="3.30.70.330">
    <property type="match status" value="4"/>
</dbReference>
<organism evidence="5 6">
    <name type="scientific">Tritrichomonas foetus</name>
    <dbReference type="NCBI Taxonomy" id="1144522"/>
    <lineage>
        <taxon>Eukaryota</taxon>
        <taxon>Metamonada</taxon>
        <taxon>Parabasalia</taxon>
        <taxon>Tritrichomonadida</taxon>
        <taxon>Tritrichomonadidae</taxon>
        <taxon>Tritrichomonas</taxon>
    </lineage>
</organism>
<evidence type="ECO:0000256" key="2">
    <source>
        <dbReference type="ARBA" id="ARBA00022884"/>
    </source>
</evidence>
<dbReference type="Proteomes" id="UP000179807">
    <property type="component" value="Unassembled WGS sequence"/>
</dbReference>
<keyword evidence="6" id="KW-1185">Reference proteome</keyword>
<evidence type="ECO:0000313" key="6">
    <source>
        <dbReference type="Proteomes" id="UP000179807"/>
    </source>
</evidence>
<dbReference type="EMBL" id="MLAK01001334">
    <property type="protein sequence ID" value="OHS94262.1"/>
    <property type="molecule type" value="Genomic_DNA"/>
</dbReference>
<protein>
    <recommendedName>
        <fullName evidence="4">RRM domain-containing protein</fullName>
    </recommendedName>
</protein>
<name>A0A1J4J4I7_9EUKA</name>
<comment type="caution">
    <text evidence="5">The sequence shown here is derived from an EMBL/GenBank/DDBJ whole genome shotgun (WGS) entry which is preliminary data.</text>
</comment>
<dbReference type="GO" id="GO:0003723">
    <property type="term" value="F:RNA binding"/>
    <property type="evidence" value="ECO:0007669"/>
    <property type="project" value="UniProtKB-UniRule"/>
</dbReference>
<dbReference type="PROSITE" id="PS50102">
    <property type="entry name" value="RRM"/>
    <property type="match status" value="1"/>
</dbReference>
<dbReference type="SMART" id="SM00360">
    <property type="entry name" value="RRM"/>
    <property type="match status" value="3"/>
</dbReference>
<evidence type="ECO:0000313" key="5">
    <source>
        <dbReference type="EMBL" id="OHS94262.1"/>
    </source>
</evidence>
<dbReference type="VEuPathDB" id="TrichDB:TRFO_39556"/>
<dbReference type="PANTHER" id="PTHR24012">
    <property type="entry name" value="RNA BINDING PROTEIN"/>
    <property type="match status" value="1"/>
</dbReference>
<feature type="domain" description="RRM" evidence="4">
    <location>
        <begin position="415"/>
        <end position="482"/>
    </location>
</feature>
<reference evidence="5" key="1">
    <citation type="submission" date="2016-10" db="EMBL/GenBank/DDBJ databases">
        <authorList>
            <person name="Benchimol M."/>
            <person name="Almeida L.G."/>
            <person name="Vasconcelos A.T."/>
            <person name="Perreira-Neves A."/>
            <person name="Rosa I.A."/>
            <person name="Tasca T."/>
            <person name="Bogo M.R."/>
            <person name="de Souza W."/>
        </authorList>
    </citation>
    <scope>NUCLEOTIDE SEQUENCE [LARGE SCALE GENOMIC DNA]</scope>
    <source>
        <strain evidence="5">K</strain>
    </source>
</reference>
<proteinExistence type="predicted"/>
<dbReference type="CDD" id="cd00590">
    <property type="entry name" value="RRM_SF"/>
    <property type="match status" value="3"/>
</dbReference>
<evidence type="ECO:0000256" key="3">
    <source>
        <dbReference type="PROSITE-ProRule" id="PRU00176"/>
    </source>
</evidence>
<dbReference type="InterPro" id="IPR012677">
    <property type="entry name" value="Nucleotide-bd_a/b_plait_sf"/>
</dbReference>